<dbReference type="Pfam" id="PF05726">
    <property type="entry name" value="Pirin_C"/>
    <property type="match status" value="1"/>
</dbReference>
<dbReference type="Proteomes" id="UP000682739">
    <property type="component" value="Chromosome"/>
</dbReference>
<dbReference type="SUPFAM" id="SSF51182">
    <property type="entry name" value="RmlC-like cupins"/>
    <property type="match status" value="1"/>
</dbReference>
<evidence type="ECO:0000256" key="1">
    <source>
        <dbReference type="ARBA" id="ARBA00008416"/>
    </source>
</evidence>
<dbReference type="AlphaFoldDB" id="A0A975HH28"/>
<dbReference type="Gene3D" id="2.60.120.10">
    <property type="entry name" value="Jelly Rolls"/>
    <property type="match status" value="2"/>
</dbReference>
<dbReference type="KEGG" id="psym:J1N51_07640"/>
<dbReference type="CDD" id="cd02909">
    <property type="entry name" value="cupin_pirin_N"/>
    <property type="match status" value="1"/>
</dbReference>
<sequence length="335" mass="36967">MSAVLQTFPLGFPWQTFDPFLFCVFHNDRFPKGNGHFGPDASLAGRVKGQDFAWKDGWNMYHGDKVPGFPGHPHRGFETITVVNEGLVDHADSLGAAGRYGGGDTQWMTAGKGIQHSEMFPLLNTERGNPLELFQIWLNLPSNNKMVPPHFTMLWQEDIPIVEVQEEGSTSAIKVIAGELNGHKAPAPPPASWANNPDNHVAVWHIKIPAGGQFSLPICNETVNRVLYLFEGGNAHLNDTLLKLNHGARVSASTKVTVAASETPVQLLLLQGRPINEPVVQHGPFVMNSAEQIHQAFADYRQDQFGGWPWPSSEPVHTEAKGRFARYIDGTTEEK</sequence>
<dbReference type="InterPro" id="IPR011051">
    <property type="entry name" value="RmlC_Cupin_sf"/>
</dbReference>
<dbReference type="InterPro" id="IPR014710">
    <property type="entry name" value="RmlC-like_jellyroll"/>
</dbReference>
<dbReference type="InterPro" id="IPR003829">
    <property type="entry name" value="Pirin_N_dom"/>
</dbReference>
<evidence type="ECO:0000259" key="3">
    <source>
        <dbReference type="Pfam" id="PF02678"/>
    </source>
</evidence>
<dbReference type="PANTHER" id="PTHR13903:SF8">
    <property type="entry name" value="PIRIN"/>
    <property type="match status" value="1"/>
</dbReference>
<dbReference type="EMBL" id="CP072110">
    <property type="protein sequence ID" value="QTH62655.1"/>
    <property type="molecule type" value="Genomic_DNA"/>
</dbReference>
<gene>
    <name evidence="5" type="ORF">J1N51_07640</name>
</gene>
<proteinExistence type="inferred from homology"/>
<evidence type="ECO:0000259" key="4">
    <source>
        <dbReference type="Pfam" id="PF05726"/>
    </source>
</evidence>
<reference evidence="5" key="1">
    <citation type="submission" date="2021-03" db="EMBL/GenBank/DDBJ databases">
        <title>Description of Psychrosphaera ytuae sp. nov. isolated from deep sea sediment of South China Sea.</title>
        <authorList>
            <person name="Zhang J."/>
            <person name="Xu X.-D."/>
        </authorList>
    </citation>
    <scope>NUCLEOTIDE SEQUENCE</scope>
    <source>
        <strain evidence="5">MTZ26</strain>
    </source>
</reference>
<organism evidence="5 6">
    <name type="scientific">Psychrosphaera ytuae</name>
    <dbReference type="NCBI Taxonomy" id="2820710"/>
    <lineage>
        <taxon>Bacteria</taxon>
        <taxon>Pseudomonadati</taxon>
        <taxon>Pseudomonadota</taxon>
        <taxon>Gammaproteobacteria</taxon>
        <taxon>Alteromonadales</taxon>
        <taxon>Pseudoalteromonadaceae</taxon>
        <taxon>Psychrosphaera</taxon>
    </lineage>
</organism>
<comment type="similarity">
    <text evidence="1 2">Belongs to the pirin family.</text>
</comment>
<feature type="domain" description="Pirin N-terminal" evidence="3">
    <location>
        <begin position="63"/>
        <end position="138"/>
    </location>
</feature>
<dbReference type="Pfam" id="PF02678">
    <property type="entry name" value="Pirin"/>
    <property type="match status" value="1"/>
</dbReference>
<evidence type="ECO:0000313" key="5">
    <source>
        <dbReference type="EMBL" id="QTH62655.1"/>
    </source>
</evidence>
<keyword evidence="6" id="KW-1185">Reference proteome</keyword>
<accession>A0A975HH28</accession>
<dbReference type="RefSeq" id="WP_208830004.1">
    <property type="nucleotide sequence ID" value="NZ_CP072110.1"/>
</dbReference>
<evidence type="ECO:0000256" key="2">
    <source>
        <dbReference type="RuleBase" id="RU003457"/>
    </source>
</evidence>
<name>A0A975HH28_9GAMM</name>
<dbReference type="InterPro" id="IPR012093">
    <property type="entry name" value="Pirin"/>
</dbReference>
<feature type="domain" description="Pirin C-terminal" evidence="4">
    <location>
        <begin position="203"/>
        <end position="306"/>
    </location>
</feature>
<evidence type="ECO:0000313" key="6">
    <source>
        <dbReference type="Proteomes" id="UP000682739"/>
    </source>
</evidence>
<dbReference type="InterPro" id="IPR008778">
    <property type="entry name" value="Pirin_C_dom"/>
</dbReference>
<dbReference type="CDD" id="cd02247">
    <property type="entry name" value="cupin_pirin_C"/>
    <property type="match status" value="1"/>
</dbReference>
<dbReference type="PANTHER" id="PTHR13903">
    <property type="entry name" value="PIRIN-RELATED"/>
    <property type="match status" value="1"/>
</dbReference>
<protein>
    <submittedName>
        <fullName evidence="5">Pirin family protein</fullName>
    </submittedName>
</protein>